<comment type="caution">
    <text evidence="3">The sequence shown here is derived from an EMBL/GenBank/DDBJ whole genome shotgun (WGS) entry which is preliminary data.</text>
</comment>
<name>A0A2G9HE59_9LAMI</name>
<dbReference type="InterPro" id="IPR001005">
    <property type="entry name" value="SANT/Myb"/>
</dbReference>
<evidence type="ECO:0000313" key="3">
    <source>
        <dbReference type="EMBL" id="PIN15819.1"/>
    </source>
</evidence>
<feature type="compositionally biased region" description="Basic and acidic residues" evidence="1">
    <location>
        <begin position="51"/>
        <end position="60"/>
    </location>
</feature>
<dbReference type="Proteomes" id="UP000231279">
    <property type="component" value="Unassembled WGS sequence"/>
</dbReference>
<evidence type="ECO:0000313" key="4">
    <source>
        <dbReference type="Proteomes" id="UP000231279"/>
    </source>
</evidence>
<dbReference type="OrthoDB" id="66144at2759"/>
<proteinExistence type="predicted"/>
<dbReference type="InterPro" id="IPR044822">
    <property type="entry name" value="Myb_DNA-bind_4"/>
</dbReference>
<organism evidence="3 4">
    <name type="scientific">Handroanthus impetiginosus</name>
    <dbReference type="NCBI Taxonomy" id="429701"/>
    <lineage>
        <taxon>Eukaryota</taxon>
        <taxon>Viridiplantae</taxon>
        <taxon>Streptophyta</taxon>
        <taxon>Embryophyta</taxon>
        <taxon>Tracheophyta</taxon>
        <taxon>Spermatophyta</taxon>
        <taxon>Magnoliopsida</taxon>
        <taxon>eudicotyledons</taxon>
        <taxon>Gunneridae</taxon>
        <taxon>Pentapetalae</taxon>
        <taxon>asterids</taxon>
        <taxon>lamiids</taxon>
        <taxon>Lamiales</taxon>
        <taxon>Bignoniaceae</taxon>
        <taxon>Crescentiina</taxon>
        <taxon>Tabebuia alliance</taxon>
        <taxon>Handroanthus</taxon>
    </lineage>
</organism>
<dbReference type="PROSITE" id="PS50090">
    <property type="entry name" value="MYB_LIKE"/>
    <property type="match status" value="1"/>
</dbReference>
<dbReference type="PANTHER" id="PTHR47211">
    <property type="entry name" value="TRIHELIX TRANSCRIPTION FACTOR ASR3"/>
    <property type="match status" value="1"/>
</dbReference>
<reference evidence="4" key="1">
    <citation type="journal article" date="2018" name="Gigascience">
        <title>Genome assembly of the Pink Ipe (Handroanthus impetiginosus, Bignoniaceae), a highly valued, ecologically keystone Neotropical timber forest tree.</title>
        <authorList>
            <person name="Silva-Junior O.B."/>
            <person name="Grattapaglia D."/>
            <person name="Novaes E."/>
            <person name="Collevatti R.G."/>
        </authorList>
    </citation>
    <scope>NUCLEOTIDE SEQUENCE [LARGE SCALE GENOMIC DNA]</scope>
    <source>
        <strain evidence="4">cv. UFG-1</strain>
    </source>
</reference>
<dbReference type="AlphaFoldDB" id="A0A2G9HE59"/>
<feature type="domain" description="Myb-like" evidence="2">
    <location>
        <begin position="33"/>
        <end position="106"/>
    </location>
</feature>
<evidence type="ECO:0000256" key="1">
    <source>
        <dbReference type="SAM" id="MobiDB-lite"/>
    </source>
</evidence>
<feature type="region of interest" description="Disordered" evidence="1">
    <location>
        <begin position="1"/>
        <end position="76"/>
    </location>
</feature>
<dbReference type="SUPFAM" id="SSF46689">
    <property type="entry name" value="Homeodomain-like"/>
    <property type="match status" value="1"/>
</dbReference>
<dbReference type="Pfam" id="PF13837">
    <property type="entry name" value="Myb_DNA-bind_4"/>
    <property type="match status" value="1"/>
</dbReference>
<feature type="compositionally biased region" description="Polar residues" evidence="1">
    <location>
        <begin position="1"/>
        <end position="11"/>
    </location>
</feature>
<evidence type="ECO:0000259" key="2">
    <source>
        <dbReference type="PROSITE" id="PS50090"/>
    </source>
</evidence>
<accession>A0A2G9HE59</accession>
<dbReference type="InterPro" id="IPR009057">
    <property type="entry name" value="Homeodomain-like_sf"/>
</dbReference>
<dbReference type="Gene3D" id="1.10.10.60">
    <property type="entry name" value="Homeodomain-like"/>
    <property type="match status" value="1"/>
</dbReference>
<dbReference type="PANTHER" id="PTHR47211:SF3">
    <property type="entry name" value="TRIHELIX TRANSCRIPTION FACTOR ASR3-LIKE"/>
    <property type="match status" value="1"/>
</dbReference>
<gene>
    <name evidence="3" type="ORF">CDL12_11538</name>
</gene>
<keyword evidence="4" id="KW-1185">Reference proteome</keyword>
<dbReference type="EMBL" id="NKXS01002013">
    <property type="protein sequence ID" value="PIN15819.1"/>
    <property type="molecule type" value="Genomic_DNA"/>
</dbReference>
<sequence length="248" mass="28139">MASGTNGSPENAKSPVDVTDGQQPSPERTEDRNKTPRHPRWTRQETVVLIEGKKIAEERGRRGRRPSTVFGSDQPEPKWDSVSSFCRRNGVNRGPVQCRKRWSNLVSDFKKIKLWESQDRPEGESFWMMRSDLRRERRLPGFFDREVYDVLDGKAFAASENQLALVVINADGNNGERIDDAEADDEDEMTEDDEPLKAFSEFEQVAPEEIGKEKVMTDGKAKSIPSPVPISGTLKHSTVKILQSYIFI</sequence>
<dbReference type="STRING" id="429701.A0A2G9HE59"/>
<protein>
    <recommendedName>
        <fullName evidence="2">Myb-like domain-containing protein</fullName>
    </recommendedName>
</protein>